<accession>A0A344LB39</accession>
<name>A0A344LB39_9PSEU</name>
<proteinExistence type="predicted"/>
<feature type="region of interest" description="Disordered" evidence="1">
    <location>
        <begin position="1"/>
        <end position="29"/>
    </location>
</feature>
<dbReference type="Proteomes" id="UP000250434">
    <property type="component" value="Chromosome"/>
</dbReference>
<evidence type="ECO:0000313" key="3">
    <source>
        <dbReference type="Proteomes" id="UP000250434"/>
    </source>
</evidence>
<sequence length="298" mass="31321">MTTQHLPDHDTTTTSGTDAGTDRTEQRGTGRVVAVVGDPTTAAQAHRYAALIHDLAGLPSQVILLDQNQRLDQPEHVPLPAEAGAVVLTGARTADTLHLGDPADPTPVLAERDIAAIAVTAALLTSLPRRGRAPRASRVVIAGADTLPMLCRLLVAAGIGDITTWKHQDAVAFPLRRVAEGVDAVIDLLGVWPTHEHTTADLGEPAVIAPDAERDPLLALPGLVRAIIQAPDAARTIALDVEVHLACALALVMATPSHQQLPQVPNRDLADRVADAATQALDARVPHPRTSRSGRSAR</sequence>
<evidence type="ECO:0000256" key="1">
    <source>
        <dbReference type="SAM" id="MobiDB-lite"/>
    </source>
</evidence>
<organism evidence="2 3">
    <name type="scientific">Amycolatopsis albispora</name>
    <dbReference type="NCBI Taxonomy" id="1804986"/>
    <lineage>
        <taxon>Bacteria</taxon>
        <taxon>Bacillati</taxon>
        <taxon>Actinomycetota</taxon>
        <taxon>Actinomycetes</taxon>
        <taxon>Pseudonocardiales</taxon>
        <taxon>Pseudonocardiaceae</taxon>
        <taxon>Amycolatopsis</taxon>
    </lineage>
</organism>
<dbReference type="OrthoDB" id="3624413at2"/>
<feature type="region of interest" description="Disordered" evidence="1">
    <location>
        <begin position="276"/>
        <end position="298"/>
    </location>
</feature>
<keyword evidence="3" id="KW-1185">Reference proteome</keyword>
<dbReference type="AlphaFoldDB" id="A0A344LB39"/>
<feature type="compositionally biased region" description="Basic residues" evidence="1">
    <location>
        <begin position="286"/>
        <end position="298"/>
    </location>
</feature>
<protein>
    <submittedName>
        <fullName evidence="2">Uncharacterized protein</fullName>
    </submittedName>
</protein>
<dbReference type="EMBL" id="CP015163">
    <property type="protein sequence ID" value="AXB45263.1"/>
    <property type="molecule type" value="Genomic_DNA"/>
</dbReference>
<dbReference type="KEGG" id="aab:A4R43_24475"/>
<gene>
    <name evidence="2" type="ORF">A4R43_24475</name>
</gene>
<reference evidence="2 3" key="1">
    <citation type="submission" date="2016-04" db="EMBL/GenBank/DDBJ databases">
        <title>Complete genome sequence and analysis of deep-sea sediment isolate, Amycolatopsis sp. WP1.</title>
        <authorList>
            <person name="Wang H."/>
            <person name="Chen S."/>
            <person name="Wu Q."/>
        </authorList>
    </citation>
    <scope>NUCLEOTIDE SEQUENCE [LARGE SCALE GENOMIC DNA]</scope>
    <source>
        <strain evidence="2 3">WP1</strain>
    </source>
</reference>
<feature type="compositionally biased region" description="Basic and acidic residues" evidence="1">
    <location>
        <begin position="1"/>
        <end position="11"/>
    </location>
</feature>
<dbReference type="RefSeq" id="WP_113694523.1">
    <property type="nucleotide sequence ID" value="NZ_CP015163.1"/>
</dbReference>
<evidence type="ECO:0000313" key="2">
    <source>
        <dbReference type="EMBL" id="AXB45263.1"/>
    </source>
</evidence>